<organism evidence="1 2">
    <name type="scientific">Sorghum bicolor</name>
    <name type="common">Sorghum</name>
    <name type="synonym">Sorghum vulgare</name>
    <dbReference type="NCBI Taxonomy" id="4558"/>
    <lineage>
        <taxon>Eukaryota</taxon>
        <taxon>Viridiplantae</taxon>
        <taxon>Streptophyta</taxon>
        <taxon>Embryophyta</taxon>
        <taxon>Tracheophyta</taxon>
        <taxon>Spermatophyta</taxon>
        <taxon>Magnoliopsida</taxon>
        <taxon>Liliopsida</taxon>
        <taxon>Poales</taxon>
        <taxon>Poaceae</taxon>
        <taxon>PACMAD clade</taxon>
        <taxon>Panicoideae</taxon>
        <taxon>Andropogonodae</taxon>
        <taxon>Andropogoneae</taxon>
        <taxon>Sorghinae</taxon>
        <taxon>Sorghum</taxon>
    </lineage>
</organism>
<sequence>MDAGGNVDGIASGAWVLSRHSKWGSPMNPLRHIFLSMNVVHINQRVEASSSRNSAMQRPRSIERCMPAIMLSRK</sequence>
<dbReference type="EMBL" id="CM027682">
    <property type="protein sequence ID" value="KAG0538009.1"/>
    <property type="molecule type" value="Genomic_DNA"/>
</dbReference>
<reference evidence="1" key="1">
    <citation type="journal article" date="2019" name="BMC Genomics">
        <title>A new reference genome for Sorghum bicolor reveals high levels of sequence similarity between sweet and grain genotypes: implications for the genetics of sugar metabolism.</title>
        <authorList>
            <person name="Cooper E.A."/>
            <person name="Brenton Z.W."/>
            <person name="Flinn B.S."/>
            <person name="Jenkins J."/>
            <person name="Shu S."/>
            <person name="Flowers D."/>
            <person name="Luo F."/>
            <person name="Wang Y."/>
            <person name="Xia P."/>
            <person name="Barry K."/>
            <person name="Daum C."/>
            <person name="Lipzen A."/>
            <person name="Yoshinaga Y."/>
            <person name="Schmutz J."/>
            <person name="Saski C."/>
            <person name="Vermerris W."/>
            <person name="Kresovich S."/>
        </authorList>
    </citation>
    <scope>NUCLEOTIDE SEQUENCE</scope>
</reference>
<accession>A0A921RDT2</accession>
<dbReference type="Proteomes" id="UP000807115">
    <property type="component" value="Chromosome 3"/>
</dbReference>
<evidence type="ECO:0000313" key="1">
    <source>
        <dbReference type="EMBL" id="KAG0538009.1"/>
    </source>
</evidence>
<reference evidence="1" key="2">
    <citation type="submission" date="2020-10" db="EMBL/GenBank/DDBJ databases">
        <authorList>
            <person name="Cooper E.A."/>
            <person name="Brenton Z.W."/>
            <person name="Flinn B.S."/>
            <person name="Jenkins J."/>
            <person name="Shu S."/>
            <person name="Flowers D."/>
            <person name="Luo F."/>
            <person name="Wang Y."/>
            <person name="Xia P."/>
            <person name="Barry K."/>
            <person name="Daum C."/>
            <person name="Lipzen A."/>
            <person name="Yoshinaga Y."/>
            <person name="Schmutz J."/>
            <person name="Saski C."/>
            <person name="Vermerris W."/>
            <person name="Kresovich S."/>
        </authorList>
    </citation>
    <scope>NUCLEOTIDE SEQUENCE</scope>
</reference>
<name>A0A921RDT2_SORBI</name>
<evidence type="ECO:0000313" key="2">
    <source>
        <dbReference type="Proteomes" id="UP000807115"/>
    </source>
</evidence>
<gene>
    <name evidence="1" type="ORF">BDA96_03G198900</name>
</gene>
<proteinExistence type="predicted"/>
<dbReference type="AlphaFoldDB" id="A0A921RDT2"/>
<comment type="caution">
    <text evidence="1">The sequence shown here is derived from an EMBL/GenBank/DDBJ whole genome shotgun (WGS) entry which is preliminary data.</text>
</comment>
<protein>
    <submittedName>
        <fullName evidence="1">Uncharacterized protein</fullName>
    </submittedName>
</protein>